<dbReference type="RefSeq" id="WP_111326738.1">
    <property type="nucleotide sequence ID" value="NZ_BIFX01000001.1"/>
</dbReference>
<comment type="caution">
    <text evidence="3">The sequence shown here is derived from an EMBL/GenBank/DDBJ whole genome shotgun (WGS) entry which is preliminary data.</text>
</comment>
<gene>
    <name evidence="3" type="ORF">EI42_06309</name>
</gene>
<dbReference type="EMBL" id="QKUF01000058">
    <property type="protein sequence ID" value="PZW18166.1"/>
    <property type="molecule type" value="Genomic_DNA"/>
</dbReference>
<dbReference type="PANTHER" id="PTHR30627">
    <property type="entry name" value="PEPTIDOGLYCAN D,D-TRANSPEPTIDASE"/>
    <property type="match status" value="1"/>
</dbReference>
<sequence>MTTKSGIRRLMFVFVALFLAMSAGLVYWQVYAAEKVTANPRNQRRCLTTNVPLRGRILDRNGVVLAESKPDPKVCGGYVRHYYEPSLAGLIGYYPGPNYLTTGLEKTFDDYLMGRVGMSALDNHMNKLLHRQPMGNDIYLTIDVRIQRIVDKHFDDPLLVNDPDNVAATNRGAVIVNDPSTGEVLAMVSRPSYDPNKLVQTLSHGDESYYQQLTKDPDQPLIYRPLYGQYTPGSTYKTMTLLAAIDSGTTELERVYPPKYTVGPVVIGDHQFTPAMSNIQGYTHNFNVSTHYGYAHSDNILFAKLGEDMGVDKWLEYNKKFKVGTSYDIDGLKVATSRVTKADGTLDTNTMVDGAFGQGVDFVTPFQIELINNIAANNGQLMRPALLSKIKTHDGAVLKEFSPQTWDGPQVSKQAAMDTRRAMFGVVNCGSGLENGVALPTSPWGIGAKTGTAELGGDKLAHSWLMTQAPFSLNNPEKKPALTIVAIRENGGEAGKSLGPMITNIYNEIFSNNLVKVEQPPATPPTYCCDAKLLQQGPGC</sequence>
<evidence type="ECO:0000313" key="3">
    <source>
        <dbReference type="EMBL" id="PZW18166.1"/>
    </source>
</evidence>
<dbReference type="GO" id="GO:0071555">
    <property type="term" value="P:cell wall organization"/>
    <property type="evidence" value="ECO:0007669"/>
    <property type="project" value="TreeGrafter"/>
</dbReference>
<evidence type="ECO:0000313" key="4">
    <source>
        <dbReference type="Proteomes" id="UP000248806"/>
    </source>
</evidence>
<dbReference type="InterPro" id="IPR036138">
    <property type="entry name" value="PBP_dimer_sf"/>
</dbReference>
<dbReference type="OrthoDB" id="9804124at2"/>
<dbReference type="Gene3D" id="3.90.1310.10">
    <property type="entry name" value="Penicillin-binding protein 2a (Domain 2)"/>
    <property type="match status" value="1"/>
</dbReference>
<dbReference type="Gene3D" id="3.40.710.10">
    <property type="entry name" value="DD-peptidase/beta-lactamase superfamily"/>
    <property type="match status" value="1"/>
</dbReference>
<keyword evidence="3" id="KW-0808">Transferase</keyword>
<dbReference type="GO" id="GO:0008658">
    <property type="term" value="F:penicillin binding"/>
    <property type="evidence" value="ECO:0007669"/>
    <property type="project" value="InterPro"/>
</dbReference>
<dbReference type="GO" id="GO:0016740">
    <property type="term" value="F:transferase activity"/>
    <property type="evidence" value="ECO:0007669"/>
    <property type="project" value="UniProtKB-KW"/>
</dbReference>
<accession>A0A326TQ71</accession>
<dbReference type="InterPro" id="IPR050515">
    <property type="entry name" value="Beta-lactam/transpept"/>
</dbReference>
<dbReference type="InterPro" id="IPR012338">
    <property type="entry name" value="Beta-lactam/transpept-like"/>
</dbReference>
<dbReference type="GO" id="GO:0005886">
    <property type="term" value="C:plasma membrane"/>
    <property type="evidence" value="ECO:0007669"/>
    <property type="project" value="TreeGrafter"/>
</dbReference>
<name>A0A326TQ71_THEHA</name>
<protein>
    <submittedName>
        <fullName evidence="3">Peptidoglycan glycosyltransferase/penicillin-binding protein 2</fullName>
    </submittedName>
</protein>
<feature type="domain" description="Penicillin binding protein A dimerisation" evidence="2">
    <location>
        <begin position="54"/>
        <end position="138"/>
    </location>
</feature>
<dbReference type="SUPFAM" id="SSF56601">
    <property type="entry name" value="beta-lactamase/transpeptidase-like"/>
    <property type="match status" value="1"/>
</dbReference>
<evidence type="ECO:0000259" key="2">
    <source>
        <dbReference type="Pfam" id="PF21922"/>
    </source>
</evidence>
<dbReference type="AlphaFoldDB" id="A0A326TQ71"/>
<keyword evidence="4" id="KW-1185">Reference proteome</keyword>
<dbReference type="InterPro" id="IPR054120">
    <property type="entry name" value="PBPA_dimer"/>
</dbReference>
<dbReference type="Pfam" id="PF21922">
    <property type="entry name" value="PBP_dimer_2"/>
    <property type="match status" value="1"/>
</dbReference>
<dbReference type="SUPFAM" id="SSF56519">
    <property type="entry name" value="Penicillin binding protein dimerisation domain"/>
    <property type="match status" value="1"/>
</dbReference>
<feature type="domain" description="Penicillin-binding protein transpeptidase" evidence="1">
    <location>
        <begin position="172"/>
        <end position="498"/>
    </location>
</feature>
<organism evidence="3 4">
    <name type="scientific">Thermosporothrix hazakensis</name>
    <dbReference type="NCBI Taxonomy" id="644383"/>
    <lineage>
        <taxon>Bacteria</taxon>
        <taxon>Bacillati</taxon>
        <taxon>Chloroflexota</taxon>
        <taxon>Ktedonobacteria</taxon>
        <taxon>Ktedonobacterales</taxon>
        <taxon>Thermosporotrichaceae</taxon>
        <taxon>Thermosporothrix</taxon>
    </lineage>
</organism>
<reference evidence="3 4" key="1">
    <citation type="submission" date="2018-06" db="EMBL/GenBank/DDBJ databases">
        <title>Genomic Encyclopedia of Archaeal and Bacterial Type Strains, Phase II (KMG-II): from individual species to whole genera.</title>
        <authorList>
            <person name="Goeker M."/>
        </authorList>
    </citation>
    <scope>NUCLEOTIDE SEQUENCE [LARGE SCALE GENOMIC DNA]</scope>
    <source>
        <strain evidence="3 4">ATCC BAA-1881</strain>
    </source>
</reference>
<proteinExistence type="predicted"/>
<dbReference type="Proteomes" id="UP000248806">
    <property type="component" value="Unassembled WGS sequence"/>
</dbReference>
<dbReference type="Pfam" id="PF00905">
    <property type="entry name" value="Transpeptidase"/>
    <property type="match status" value="1"/>
</dbReference>
<dbReference type="InterPro" id="IPR001460">
    <property type="entry name" value="PCN-bd_Tpept"/>
</dbReference>
<dbReference type="PANTHER" id="PTHR30627:SF24">
    <property type="entry name" value="PENICILLIN-BINDING PROTEIN 4B"/>
    <property type="match status" value="1"/>
</dbReference>
<evidence type="ECO:0000259" key="1">
    <source>
        <dbReference type="Pfam" id="PF00905"/>
    </source>
</evidence>